<evidence type="ECO:0000313" key="2">
    <source>
        <dbReference type="Proteomes" id="UP000193928"/>
    </source>
</evidence>
<accession>A0A1X1X1M1</accession>
<sequence>MGVAAEAGLDLDDDAAAIRKGGAVMQQLHDAQNAAVVWTEALRGFHACAAASGVRVAGYPVPPALTPARRADLAPAIEMARAERTEADAWILARAGVPLKLATIAEFCSRAAQFDADAAAEERANQEARLERVVNSW</sequence>
<organism evidence="1 2">
    <name type="scientific">Mycobacterium gordonae</name>
    <dbReference type="NCBI Taxonomy" id="1778"/>
    <lineage>
        <taxon>Bacteria</taxon>
        <taxon>Bacillati</taxon>
        <taxon>Actinomycetota</taxon>
        <taxon>Actinomycetes</taxon>
        <taxon>Mycobacteriales</taxon>
        <taxon>Mycobacteriaceae</taxon>
        <taxon>Mycobacterium</taxon>
    </lineage>
</organism>
<comment type="caution">
    <text evidence="1">The sequence shown here is derived from an EMBL/GenBank/DDBJ whole genome shotgun (WGS) entry which is preliminary data.</text>
</comment>
<reference evidence="1 2" key="1">
    <citation type="submission" date="2016-01" db="EMBL/GenBank/DDBJ databases">
        <title>The new phylogeny of the genus Mycobacterium.</title>
        <authorList>
            <person name="Tarcisio F."/>
            <person name="Conor M."/>
            <person name="Antonella G."/>
            <person name="Elisabetta G."/>
            <person name="Giulia F.S."/>
            <person name="Sara T."/>
            <person name="Anna F."/>
            <person name="Clotilde B."/>
            <person name="Roberto B."/>
            <person name="Veronica D.S."/>
            <person name="Fabio R."/>
            <person name="Monica P."/>
            <person name="Olivier J."/>
            <person name="Enrico T."/>
            <person name="Nicola S."/>
        </authorList>
    </citation>
    <scope>NUCLEOTIDE SEQUENCE [LARGE SCALE GENOMIC DNA]</scope>
    <source>
        <strain evidence="1 2">DSM 44160</strain>
    </source>
</reference>
<name>A0A1X1X1M1_MYCGO</name>
<dbReference type="AlphaFoldDB" id="A0A1X1X1M1"/>
<protein>
    <submittedName>
        <fullName evidence="1">Uncharacterized protein</fullName>
    </submittedName>
</protein>
<proteinExistence type="predicted"/>
<dbReference type="RefSeq" id="WP_085087651.1">
    <property type="nucleotide sequence ID" value="NZ_JACKSU010000087.1"/>
</dbReference>
<dbReference type="Proteomes" id="UP000193928">
    <property type="component" value="Unassembled WGS sequence"/>
</dbReference>
<keyword evidence="2" id="KW-1185">Reference proteome</keyword>
<gene>
    <name evidence="1" type="ORF">AWC08_19085</name>
</gene>
<evidence type="ECO:0000313" key="1">
    <source>
        <dbReference type="EMBL" id="ORV92776.1"/>
    </source>
</evidence>
<dbReference type="EMBL" id="LQOY01000045">
    <property type="protein sequence ID" value="ORV92776.1"/>
    <property type="molecule type" value="Genomic_DNA"/>
</dbReference>